<dbReference type="AlphaFoldDB" id="A0A6G5AHT1"/>
<proteinExistence type="predicted"/>
<sequence>MYNLENLIFACCIYTSVWYQRCHISFMYSFKYVAMWKSTGCVEEPATWLLQVKQSTLEQMTIDKIIFNQFLYHLQNIGIECGHSLILAELSASTVSLKLKI</sequence>
<evidence type="ECO:0000313" key="1">
    <source>
        <dbReference type="EMBL" id="NIE49833.1"/>
    </source>
</evidence>
<accession>A0A6G5AHT1</accession>
<organism evidence="1">
    <name type="scientific">Rhipicephalus microplus</name>
    <name type="common">Cattle tick</name>
    <name type="synonym">Boophilus microplus</name>
    <dbReference type="NCBI Taxonomy" id="6941"/>
    <lineage>
        <taxon>Eukaryota</taxon>
        <taxon>Metazoa</taxon>
        <taxon>Ecdysozoa</taxon>
        <taxon>Arthropoda</taxon>
        <taxon>Chelicerata</taxon>
        <taxon>Arachnida</taxon>
        <taxon>Acari</taxon>
        <taxon>Parasitiformes</taxon>
        <taxon>Ixodida</taxon>
        <taxon>Ixodoidea</taxon>
        <taxon>Ixodidae</taxon>
        <taxon>Rhipicephalinae</taxon>
        <taxon>Rhipicephalus</taxon>
        <taxon>Boophilus</taxon>
    </lineage>
</organism>
<protein>
    <submittedName>
        <fullName evidence="1">Uncharacterized protein</fullName>
    </submittedName>
</protein>
<name>A0A6G5AHT1_RHIMP</name>
<dbReference type="EMBL" id="GIKN01007560">
    <property type="protein sequence ID" value="NIE49833.1"/>
    <property type="molecule type" value="Transcribed_RNA"/>
</dbReference>
<reference evidence="1" key="1">
    <citation type="submission" date="2020-03" db="EMBL/GenBank/DDBJ databases">
        <title>A transcriptome and proteome of the tick Rhipicephalus microplus shaped by the genetic composition of its hosts and developmental stage.</title>
        <authorList>
            <person name="Garcia G.R."/>
            <person name="Ribeiro J.M.C."/>
            <person name="Maruyama S.R."/>
            <person name="Gardinasse L.G."/>
            <person name="Nelson K."/>
            <person name="Ferreira B.R."/>
            <person name="Andrade T.G."/>
            <person name="Santos I.K.F.M."/>
        </authorList>
    </citation>
    <scope>NUCLEOTIDE SEQUENCE</scope>
    <source>
        <strain evidence="1">NSGR</strain>
        <tissue evidence="1">Salivary glands</tissue>
    </source>
</reference>